<dbReference type="Proteomes" id="UP000076630">
    <property type="component" value="Unassembled WGS sequence"/>
</dbReference>
<reference evidence="4 6" key="1">
    <citation type="submission" date="2016-01" db="EMBL/GenBank/DDBJ databases">
        <title>Whole genome sequencing of Myroides marinus L41.</title>
        <authorList>
            <person name="Hong K.W."/>
        </authorList>
    </citation>
    <scope>NUCLEOTIDE SEQUENCE [LARGE SCALE GENOMIC DNA]</scope>
    <source>
        <strain evidence="4 6">L41</strain>
    </source>
</reference>
<dbReference type="InterPro" id="IPR001279">
    <property type="entry name" value="Metallo-B-lactamas"/>
</dbReference>
<organism evidence="4 6">
    <name type="scientific">Myroides marinus</name>
    <dbReference type="NCBI Taxonomy" id="703342"/>
    <lineage>
        <taxon>Bacteria</taxon>
        <taxon>Pseudomonadati</taxon>
        <taxon>Bacteroidota</taxon>
        <taxon>Flavobacteriia</taxon>
        <taxon>Flavobacteriales</taxon>
        <taxon>Flavobacteriaceae</taxon>
        <taxon>Myroides</taxon>
    </lineage>
</organism>
<dbReference type="InterPro" id="IPR022877">
    <property type="entry name" value="UPF0173"/>
</dbReference>
<accession>A0A164ATB3</accession>
<gene>
    <name evidence="4" type="ORF">AV926_02445</name>
    <name evidence="5" type="ORF">SAMN04488018_103255</name>
</gene>
<dbReference type="NCBIfam" id="NF001911">
    <property type="entry name" value="PRK00685.1"/>
    <property type="match status" value="1"/>
</dbReference>
<keyword evidence="6" id="KW-1185">Reference proteome</keyword>
<dbReference type="RefSeq" id="WP_038986710.1">
    <property type="nucleotide sequence ID" value="NZ_FNYS01000003.1"/>
</dbReference>
<dbReference type="GeneID" id="82256381"/>
<dbReference type="PANTHER" id="PTHR43546">
    <property type="entry name" value="UPF0173 METAL-DEPENDENT HYDROLASE MJ1163-RELATED"/>
    <property type="match status" value="1"/>
</dbReference>
<name>A0A164ATB3_9FLAO</name>
<evidence type="ECO:0000256" key="2">
    <source>
        <dbReference type="HAMAP-Rule" id="MF_00457"/>
    </source>
</evidence>
<dbReference type="GO" id="GO:0016787">
    <property type="term" value="F:hydrolase activity"/>
    <property type="evidence" value="ECO:0007669"/>
    <property type="project" value="UniProtKB-UniRule"/>
</dbReference>
<dbReference type="EMBL" id="LQNU01000002">
    <property type="protein sequence ID" value="KZE84852.1"/>
    <property type="molecule type" value="Genomic_DNA"/>
</dbReference>
<dbReference type="InterPro" id="IPR050114">
    <property type="entry name" value="UPF0173_UPF0282_UlaG_hydrolase"/>
</dbReference>
<protein>
    <recommendedName>
        <fullName evidence="2">UPF0173 metal-dependent hydrolase AV926_02445</fullName>
    </recommendedName>
</protein>
<evidence type="ECO:0000313" key="7">
    <source>
        <dbReference type="Proteomes" id="UP000183077"/>
    </source>
</evidence>
<reference evidence="5 7" key="2">
    <citation type="submission" date="2016-10" db="EMBL/GenBank/DDBJ databases">
        <authorList>
            <person name="de Groot N.N."/>
        </authorList>
    </citation>
    <scope>NUCLEOTIDE SEQUENCE [LARGE SCALE GENOMIC DNA]</scope>
    <source>
        <strain evidence="5 7">DSM 23048</strain>
    </source>
</reference>
<dbReference type="OrthoDB" id="9789133at2"/>
<evidence type="ECO:0000313" key="5">
    <source>
        <dbReference type="EMBL" id="SEI72517.1"/>
    </source>
</evidence>
<dbReference type="SUPFAM" id="SSF56281">
    <property type="entry name" value="Metallo-hydrolase/oxidoreductase"/>
    <property type="match status" value="1"/>
</dbReference>
<dbReference type="HAMAP" id="MF_00457">
    <property type="entry name" value="UPF0173"/>
    <property type="match status" value="1"/>
</dbReference>
<dbReference type="Proteomes" id="UP000183077">
    <property type="component" value="Unassembled WGS sequence"/>
</dbReference>
<dbReference type="InterPro" id="IPR036866">
    <property type="entry name" value="RibonucZ/Hydroxyglut_hydro"/>
</dbReference>
<dbReference type="PANTHER" id="PTHR43546:SF3">
    <property type="entry name" value="UPF0173 METAL-DEPENDENT HYDROLASE MJ1163"/>
    <property type="match status" value="1"/>
</dbReference>
<dbReference type="EMBL" id="FNYS01000003">
    <property type="protein sequence ID" value="SEI72517.1"/>
    <property type="molecule type" value="Genomic_DNA"/>
</dbReference>
<dbReference type="Gene3D" id="3.60.15.10">
    <property type="entry name" value="Ribonuclease Z/Hydroxyacylglutathione hydrolase-like"/>
    <property type="match status" value="1"/>
</dbReference>
<keyword evidence="1 2" id="KW-0378">Hydrolase</keyword>
<comment type="similarity">
    <text evidence="2">Belongs to the UPF0173 family.</text>
</comment>
<feature type="domain" description="Metallo-beta-lactamase" evidence="3">
    <location>
        <begin position="7"/>
        <end position="192"/>
    </location>
</feature>
<evidence type="ECO:0000313" key="4">
    <source>
        <dbReference type="EMBL" id="KZE84852.1"/>
    </source>
</evidence>
<evidence type="ECO:0000259" key="3">
    <source>
        <dbReference type="SMART" id="SM00849"/>
    </source>
</evidence>
<evidence type="ECO:0000313" key="6">
    <source>
        <dbReference type="Proteomes" id="UP000076630"/>
    </source>
</evidence>
<dbReference type="AlphaFoldDB" id="A0A164ATB3"/>
<dbReference type="Pfam" id="PF12706">
    <property type="entry name" value="Lactamase_B_2"/>
    <property type="match status" value="1"/>
</dbReference>
<dbReference type="SMART" id="SM00849">
    <property type="entry name" value="Lactamase_B"/>
    <property type="match status" value="1"/>
</dbReference>
<sequence>MKITYYGHACLGIQIEDINIIVDPFISGNPLPAAKNIDVDTIKVDYILITHAHGDHIADVERIAKNNPEALIVSNAEIAGHYEAKGFNAHPMNHGGSWLFDFGKLKYTPAIHSSSFPDGSYGGQPGGFVIESKNKNIYIAGDTSLTMDMTLIPMFTNLDLAILPIGSNFTMDIDEAVVASDFVKCDKVLGYHFDTFGFIEIDHEEAKRKFFEKGKDLMLLNIGESLTL</sequence>
<proteinExistence type="inferred from homology"/>
<evidence type="ECO:0000256" key="1">
    <source>
        <dbReference type="ARBA" id="ARBA00022801"/>
    </source>
</evidence>